<dbReference type="InterPro" id="IPR036890">
    <property type="entry name" value="HATPase_C_sf"/>
</dbReference>
<sequence>MEAFRNEEIAGLLGDFYQAHANENREVMEQSLMKMQNLLYTGEADSTPFKDYFNSVFGGRTPYNTSLSVSDYPKESIIRELLQNTFGCYYSDPDIKVLFNFEQDGEVRLTYNEDGFTLEQILYYLSIGRSDGDKSREGRFGVGSKSVFMNVEWLKLRSNNFNFRIVNDAGILKIRELNLTAPVFKGTEIVFKVSEEEQAKIKENLVNLTIHKGEYINLVEFCFAFIRKKQLGRFGEA</sequence>
<protein>
    <submittedName>
        <fullName evidence="1">Uncharacterized protein</fullName>
    </submittedName>
</protein>
<comment type="caution">
    <text evidence="1">The sequence shown here is derived from an EMBL/GenBank/DDBJ whole genome shotgun (WGS) entry which is preliminary data.</text>
</comment>
<dbReference type="SUPFAM" id="SSF55874">
    <property type="entry name" value="ATPase domain of HSP90 chaperone/DNA topoisomerase II/histidine kinase"/>
    <property type="match status" value="1"/>
</dbReference>
<dbReference type="Gene3D" id="3.30.565.10">
    <property type="entry name" value="Histidine kinase-like ATPase, C-terminal domain"/>
    <property type="match status" value="1"/>
</dbReference>
<accession>K1S7E7</accession>
<dbReference type="AlphaFoldDB" id="K1S7E7"/>
<gene>
    <name evidence="1" type="ORF">LEA_18297</name>
</gene>
<dbReference type="EMBL" id="AJWY01012547">
    <property type="protein sequence ID" value="EKC49640.1"/>
    <property type="molecule type" value="Genomic_DNA"/>
</dbReference>
<proteinExistence type="predicted"/>
<reference evidence="1" key="1">
    <citation type="journal article" date="2013" name="Environ. Microbiol.">
        <title>Microbiota from the distal guts of lean and obese adolescents exhibit partial functional redundancy besides clear differences in community structure.</title>
        <authorList>
            <person name="Ferrer M."/>
            <person name="Ruiz A."/>
            <person name="Lanza F."/>
            <person name="Haange S.B."/>
            <person name="Oberbach A."/>
            <person name="Till H."/>
            <person name="Bargiela R."/>
            <person name="Campoy C."/>
            <person name="Segura M.T."/>
            <person name="Richter M."/>
            <person name="von Bergen M."/>
            <person name="Seifert J."/>
            <person name="Suarez A."/>
        </authorList>
    </citation>
    <scope>NUCLEOTIDE SEQUENCE</scope>
</reference>
<evidence type="ECO:0000313" key="1">
    <source>
        <dbReference type="EMBL" id="EKC49640.1"/>
    </source>
</evidence>
<feature type="non-terminal residue" evidence="1">
    <location>
        <position position="237"/>
    </location>
</feature>
<organism evidence="1">
    <name type="scientific">human gut metagenome</name>
    <dbReference type="NCBI Taxonomy" id="408170"/>
    <lineage>
        <taxon>unclassified sequences</taxon>
        <taxon>metagenomes</taxon>
        <taxon>organismal metagenomes</taxon>
    </lineage>
</organism>
<name>K1S7E7_9ZZZZ</name>